<gene>
    <name evidence="2" type="ORF">TRL7639_01339</name>
</gene>
<protein>
    <submittedName>
        <fullName evidence="2">META domain protein</fullName>
    </submittedName>
</protein>
<dbReference type="Gene3D" id="2.40.128.270">
    <property type="match status" value="1"/>
</dbReference>
<proteinExistence type="predicted"/>
<evidence type="ECO:0000313" key="2">
    <source>
        <dbReference type="EMBL" id="SLN31602.1"/>
    </source>
</evidence>
<dbReference type="Pfam" id="PF09619">
    <property type="entry name" value="YscW"/>
    <property type="match status" value="1"/>
</dbReference>
<dbReference type="AlphaFoldDB" id="A0A1Y5S319"/>
<organism evidence="2 3">
    <name type="scientific">Falsiruegeria litorea R37</name>
    <dbReference type="NCBI Taxonomy" id="1200284"/>
    <lineage>
        <taxon>Bacteria</taxon>
        <taxon>Pseudomonadati</taxon>
        <taxon>Pseudomonadota</taxon>
        <taxon>Alphaproteobacteria</taxon>
        <taxon>Rhodobacterales</taxon>
        <taxon>Roseobacteraceae</taxon>
        <taxon>Falsiruegeria</taxon>
    </lineage>
</organism>
<feature type="domain" description="DUF306" evidence="1">
    <location>
        <begin position="131"/>
        <end position="241"/>
    </location>
</feature>
<sequence length="246" mass="26723">MCFRVLVVSLVFWFGALVAAVSGTLSGSVSNVDPIDLLKPSEMTVKLVVNADDGDSARIVASTRIPVAMLPAVFDLTFDDDMIDKNDHATVEVEIASDGGLLFANFAAVPVDIDVAEEPVEITVFLLLNDLLSGRWQVTELSGTPLNMSWRPHIAFTGAGTFEVTAGCNTLSGVAQTKQNLLRPNEVLFPVETAGTLLACQAHLATLERAFLNDLQDVRHYQQEGLDLTLFDKAETAIMRLRFIRS</sequence>
<name>A0A1Y5S319_9RHOB</name>
<dbReference type="Proteomes" id="UP000193077">
    <property type="component" value="Unassembled WGS sequence"/>
</dbReference>
<evidence type="ECO:0000259" key="1">
    <source>
        <dbReference type="Pfam" id="PF03724"/>
    </source>
</evidence>
<dbReference type="InterPro" id="IPR005184">
    <property type="entry name" value="DUF306_Meta_HslJ"/>
</dbReference>
<keyword evidence="3" id="KW-1185">Reference proteome</keyword>
<dbReference type="InterPro" id="IPR039366">
    <property type="entry name" value="Pilotin"/>
</dbReference>
<dbReference type="Pfam" id="PF03724">
    <property type="entry name" value="META"/>
    <property type="match status" value="1"/>
</dbReference>
<dbReference type="InterPro" id="IPR038670">
    <property type="entry name" value="HslJ-like_sf"/>
</dbReference>
<dbReference type="EMBL" id="FWFO01000001">
    <property type="protein sequence ID" value="SLN31602.1"/>
    <property type="molecule type" value="Genomic_DNA"/>
</dbReference>
<accession>A0A1Y5S319</accession>
<reference evidence="2 3" key="1">
    <citation type="submission" date="2017-03" db="EMBL/GenBank/DDBJ databases">
        <authorList>
            <person name="Afonso C.L."/>
            <person name="Miller P.J."/>
            <person name="Scott M.A."/>
            <person name="Spackman E."/>
            <person name="Goraichik I."/>
            <person name="Dimitrov K.M."/>
            <person name="Suarez D.L."/>
            <person name="Swayne D.E."/>
        </authorList>
    </citation>
    <scope>NUCLEOTIDE SEQUENCE [LARGE SCALE GENOMIC DNA]</scope>
    <source>
        <strain evidence="2 3">CECT 7639</strain>
    </source>
</reference>
<evidence type="ECO:0000313" key="3">
    <source>
        <dbReference type="Proteomes" id="UP000193077"/>
    </source>
</evidence>